<dbReference type="InterPro" id="IPR013249">
    <property type="entry name" value="RNA_pol_sigma70_r4_t2"/>
</dbReference>
<comment type="similarity">
    <text evidence="1">Belongs to the sigma-70 factor family. ECF subfamily.</text>
</comment>
<feature type="domain" description="RNA polymerase sigma factor 70 region 4 type 2" evidence="7">
    <location>
        <begin position="128"/>
        <end position="176"/>
    </location>
</feature>
<dbReference type="PANTHER" id="PTHR43133">
    <property type="entry name" value="RNA POLYMERASE ECF-TYPE SIGMA FACTO"/>
    <property type="match status" value="1"/>
</dbReference>
<evidence type="ECO:0000256" key="1">
    <source>
        <dbReference type="ARBA" id="ARBA00010641"/>
    </source>
</evidence>
<dbReference type="InterPro" id="IPR014284">
    <property type="entry name" value="RNA_pol_sigma-70_dom"/>
</dbReference>
<evidence type="ECO:0000256" key="4">
    <source>
        <dbReference type="ARBA" id="ARBA00023163"/>
    </source>
</evidence>
<dbReference type="Gene3D" id="1.10.10.10">
    <property type="entry name" value="Winged helix-like DNA-binding domain superfamily/Winged helix DNA-binding domain"/>
    <property type="match status" value="1"/>
</dbReference>
<dbReference type="SUPFAM" id="SSF88659">
    <property type="entry name" value="Sigma3 and sigma4 domains of RNA polymerase sigma factors"/>
    <property type="match status" value="1"/>
</dbReference>
<protein>
    <submittedName>
        <fullName evidence="8">Sigma-70 family RNA polymerase sigma factor</fullName>
    </submittedName>
</protein>
<gene>
    <name evidence="8" type="ORF">GCM10010531_40530</name>
</gene>
<evidence type="ECO:0000313" key="8">
    <source>
        <dbReference type="EMBL" id="GAA3182195.1"/>
    </source>
</evidence>
<dbReference type="NCBIfam" id="TIGR02937">
    <property type="entry name" value="sigma70-ECF"/>
    <property type="match status" value="1"/>
</dbReference>
<comment type="caution">
    <text evidence="8">The sequence shown here is derived from an EMBL/GenBank/DDBJ whole genome shotgun (WGS) entry which is preliminary data.</text>
</comment>
<evidence type="ECO:0000256" key="5">
    <source>
        <dbReference type="SAM" id="MobiDB-lite"/>
    </source>
</evidence>
<accession>A0ABP6PKY9</accession>
<evidence type="ECO:0000313" key="9">
    <source>
        <dbReference type="Proteomes" id="UP001499924"/>
    </source>
</evidence>
<evidence type="ECO:0000256" key="2">
    <source>
        <dbReference type="ARBA" id="ARBA00023015"/>
    </source>
</evidence>
<evidence type="ECO:0000259" key="6">
    <source>
        <dbReference type="Pfam" id="PF04542"/>
    </source>
</evidence>
<feature type="domain" description="RNA polymerase sigma-70 region 2" evidence="6">
    <location>
        <begin position="35"/>
        <end position="101"/>
    </location>
</feature>
<name>A0ABP6PKY9_9ACTN</name>
<keyword evidence="3" id="KW-0731">Sigma factor</keyword>
<dbReference type="SUPFAM" id="SSF88946">
    <property type="entry name" value="Sigma2 domain of RNA polymerase sigma factors"/>
    <property type="match status" value="1"/>
</dbReference>
<keyword evidence="9" id="KW-1185">Reference proteome</keyword>
<dbReference type="Pfam" id="PF04542">
    <property type="entry name" value="Sigma70_r2"/>
    <property type="match status" value="1"/>
</dbReference>
<keyword evidence="2" id="KW-0805">Transcription regulation</keyword>
<proteinExistence type="inferred from homology"/>
<dbReference type="InterPro" id="IPR013324">
    <property type="entry name" value="RNA_pol_sigma_r3/r4-like"/>
</dbReference>
<dbReference type="InterPro" id="IPR007627">
    <property type="entry name" value="RNA_pol_sigma70_r2"/>
</dbReference>
<reference evidence="9" key="1">
    <citation type="journal article" date="2019" name="Int. J. Syst. Evol. Microbiol.">
        <title>The Global Catalogue of Microorganisms (GCM) 10K type strain sequencing project: providing services to taxonomists for standard genome sequencing and annotation.</title>
        <authorList>
            <consortium name="The Broad Institute Genomics Platform"/>
            <consortium name="The Broad Institute Genome Sequencing Center for Infectious Disease"/>
            <person name="Wu L."/>
            <person name="Ma J."/>
        </authorList>
    </citation>
    <scope>NUCLEOTIDE SEQUENCE [LARGE SCALE GENOMIC DNA]</scope>
    <source>
        <strain evidence="9">JCM 15614</strain>
    </source>
</reference>
<dbReference type="Pfam" id="PF08281">
    <property type="entry name" value="Sigma70_r4_2"/>
    <property type="match status" value="1"/>
</dbReference>
<dbReference type="EMBL" id="BAAAVV010000015">
    <property type="protein sequence ID" value="GAA3182195.1"/>
    <property type="molecule type" value="Genomic_DNA"/>
</dbReference>
<feature type="compositionally biased region" description="Acidic residues" evidence="5">
    <location>
        <begin position="186"/>
        <end position="198"/>
    </location>
</feature>
<dbReference type="Proteomes" id="UP001499924">
    <property type="component" value="Unassembled WGS sequence"/>
</dbReference>
<feature type="region of interest" description="Disordered" evidence="5">
    <location>
        <begin position="1"/>
        <end position="29"/>
    </location>
</feature>
<dbReference type="Gene3D" id="1.10.1740.10">
    <property type="match status" value="1"/>
</dbReference>
<evidence type="ECO:0000259" key="7">
    <source>
        <dbReference type="Pfam" id="PF08281"/>
    </source>
</evidence>
<keyword evidence="4" id="KW-0804">Transcription</keyword>
<organism evidence="8 9">
    <name type="scientific">Blastococcus jejuensis</name>
    <dbReference type="NCBI Taxonomy" id="351224"/>
    <lineage>
        <taxon>Bacteria</taxon>
        <taxon>Bacillati</taxon>
        <taxon>Actinomycetota</taxon>
        <taxon>Actinomycetes</taxon>
        <taxon>Geodermatophilales</taxon>
        <taxon>Geodermatophilaceae</taxon>
        <taxon>Blastococcus</taxon>
    </lineage>
</organism>
<evidence type="ECO:0000256" key="3">
    <source>
        <dbReference type="ARBA" id="ARBA00023082"/>
    </source>
</evidence>
<feature type="region of interest" description="Disordered" evidence="5">
    <location>
        <begin position="185"/>
        <end position="206"/>
    </location>
</feature>
<dbReference type="InterPro" id="IPR013325">
    <property type="entry name" value="RNA_pol_sigma_r2"/>
</dbReference>
<sequence>MAGASENSAPGRRRDMSSPGSRAVGPPPDPGLLSLYDRALPEVYGYLLARCGQRALAEDLTAETFLAAVRAEADGGGPTSVGWLIGTARHKLVDHWRRREREQRSLRLLDGGADDAEDPWDARLDALRAQQVLERLTPAQRAALTLRYLDDLPVPRVAALLGRTVHATEALLVRSRIAFRRRYEATDTDTDTDTDTETTEPTGGAT</sequence>
<dbReference type="InterPro" id="IPR036388">
    <property type="entry name" value="WH-like_DNA-bd_sf"/>
</dbReference>
<dbReference type="PANTHER" id="PTHR43133:SF57">
    <property type="entry name" value="RNA POLYMERASE SIGMA-70 FACTOR"/>
    <property type="match status" value="1"/>
</dbReference>
<dbReference type="InterPro" id="IPR039425">
    <property type="entry name" value="RNA_pol_sigma-70-like"/>
</dbReference>